<gene>
    <name evidence="2" type="ORF">ACFQ5X_22340</name>
</gene>
<proteinExistence type="predicted"/>
<keyword evidence="3" id="KW-1185">Reference proteome</keyword>
<comment type="caution">
    <text evidence="2">The sequence shown here is derived from an EMBL/GenBank/DDBJ whole genome shotgun (WGS) entry which is preliminary data.</text>
</comment>
<dbReference type="PANTHER" id="PTHR35010:SF2">
    <property type="entry name" value="BLL4672 PROTEIN"/>
    <property type="match status" value="1"/>
</dbReference>
<dbReference type="InterPro" id="IPR041413">
    <property type="entry name" value="MLTR_LBD"/>
</dbReference>
<dbReference type="Pfam" id="PF13560">
    <property type="entry name" value="HTH_31"/>
    <property type="match status" value="1"/>
</dbReference>
<evidence type="ECO:0000313" key="3">
    <source>
        <dbReference type="Proteomes" id="UP001597058"/>
    </source>
</evidence>
<feature type="domain" description="HTH cro/C1-type" evidence="1">
    <location>
        <begin position="37"/>
        <end position="84"/>
    </location>
</feature>
<dbReference type="Proteomes" id="UP001597058">
    <property type="component" value="Unassembled WGS sequence"/>
</dbReference>
<dbReference type="InterPro" id="IPR001387">
    <property type="entry name" value="Cro/C1-type_HTH"/>
</dbReference>
<dbReference type="SMART" id="SM00530">
    <property type="entry name" value="HTH_XRE"/>
    <property type="match status" value="1"/>
</dbReference>
<organism evidence="2 3">
    <name type="scientific">Streptomyces kaempferi</name>
    <dbReference type="NCBI Taxonomy" id="333725"/>
    <lineage>
        <taxon>Bacteria</taxon>
        <taxon>Bacillati</taxon>
        <taxon>Actinomycetota</taxon>
        <taxon>Actinomycetes</taxon>
        <taxon>Kitasatosporales</taxon>
        <taxon>Streptomycetaceae</taxon>
        <taxon>Streptomyces</taxon>
    </lineage>
</organism>
<dbReference type="EMBL" id="JBHTMM010000028">
    <property type="protein sequence ID" value="MFD1308583.1"/>
    <property type="molecule type" value="Genomic_DNA"/>
</dbReference>
<dbReference type="CDD" id="cd00093">
    <property type="entry name" value="HTH_XRE"/>
    <property type="match status" value="1"/>
</dbReference>
<dbReference type="PROSITE" id="PS50943">
    <property type="entry name" value="HTH_CROC1"/>
    <property type="match status" value="1"/>
</dbReference>
<name>A0ABW3XHQ0_9ACTN</name>
<dbReference type="Pfam" id="PF17765">
    <property type="entry name" value="MLTR_LBD"/>
    <property type="match status" value="1"/>
</dbReference>
<dbReference type="Gene3D" id="1.10.260.40">
    <property type="entry name" value="lambda repressor-like DNA-binding domains"/>
    <property type="match status" value="1"/>
</dbReference>
<evidence type="ECO:0000313" key="2">
    <source>
        <dbReference type="EMBL" id="MFD1308583.1"/>
    </source>
</evidence>
<dbReference type="SUPFAM" id="SSF47413">
    <property type="entry name" value="lambda repressor-like DNA-binding domains"/>
    <property type="match status" value="1"/>
</dbReference>
<evidence type="ECO:0000259" key="1">
    <source>
        <dbReference type="PROSITE" id="PS50943"/>
    </source>
</evidence>
<reference evidence="3" key="1">
    <citation type="journal article" date="2019" name="Int. J. Syst. Evol. Microbiol.">
        <title>The Global Catalogue of Microorganisms (GCM) 10K type strain sequencing project: providing services to taxonomists for standard genome sequencing and annotation.</title>
        <authorList>
            <consortium name="The Broad Institute Genomics Platform"/>
            <consortium name="The Broad Institute Genome Sequencing Center for Infectious Disease"/>
            <person name="Wu L."/>
            <person name="Ma J."/>
        </authorList>
    </citation>
    <scope>NUCLEOTIDE SEQUENCE [LARGE SCALE GENOMIC DNA]</scope>
    <source>
        <strain evidence="3">CGMCC 4.7020</strain>
    </source>
</reference>
<protein>
    <submittedName>
        <fullName evidence="2">Helix-turn-helix transcriptional regulator</fullName>
    </submittedName>
</protein>
<accession>A0ABW3XHQ0</accession>
<dbReference type="Gene3D" id="3.30.450.180">
    <property type="match status" value="1"/>
</dbReference>
<sequence>MSRDRSALGAFLRSRRDRLTPSQAGIEAFPGARRVPGLRREELAVPAGLSPDYYSRLEQGRQANISTEVLDALARALRLDEVERAHLHDLAAPTARHRTASPQAAQRPDPGLLRLMRTLDHVPVLLLGHRGEVLARNNLLTAVLGRQLEPGTSFVRFMFQDPAARERIVNWADFASATVATMRREIARRPYDGLLTTLVDELRVTDRDVARWWDDHTVRDYASVTKRVEHPAAGPMSFDIEIVRAPHEPDQRLVVYTTEPDSPTARVLPILASWDAAPRP</sequence>
<dbReference type="PANTHER" id="PTHR35010">
    <property type="entry name" value="BLL4672 PROTEIN-RELATED"/>
    <property type="match status" value="1"/>
</dbReference>
<dbReference type="InterPro" id="IPR010982">
    <property type="entry name" value="Lambda_DNA-bd_dom_sf"/>
</dbReference>
<dbReference type="RefSeq" id="WP_381235383.1">
    <property type="nucleotide sequence ID" value="NZ_JBHSKH010000023.1"/>
</dbReference>